<name>A0ACC1XI64_MELAZ</name>
<dbReference type="EMBL" id="CM051402">
    <property type="protein sequence ID" value="KAJ4711127.1"/>
    <property type="molecule type" value="Genomic_DNA"/>
</dbReference>
<evidence type="ECO:0000313" key="2">
    <source>
        <dbReference type="Proteomes" id="UP001164539"/>
    </source>
</evidence>
<keyword evidence="2" id="KW-1185">Reference proteome</keyword>
<comment type="caution">
    <text evidence="1">The sequence shown here is derived from an EMBL/GenBank/DDBJ whole genome shotgun (WGS) entry which is preliminary data.</text>
</comment>
<evidence type="ECO:0000313" key="1">
    <source>
        <dbReference type="EMBL" id="KAJ4711127.1"/>
    </source>
</evidence>
<accession>A0ACC1XI64</accession>
<reference evidence="1 2" key="1">
    <citation type="journal article" date="2023" name="Science">
        <title>Complex scaffold remodeling in plant triterpene biosynthesis.</title>
        <authorList>
            <person name="De La Pena R."/>
            <person name="Hodgson H."/>
            <person name="Liu J.C."/>
            <person name="Stephenson M.J."/>
            <person name="Martin A.C."/>
            <person name="Owen C."/>
            <person name="Harkess A."/>
            <person name="Leebens-Mack J."/>
            <person name="Jimenez L.E."/>
            <person name="Osbourn A."/>
            <person name="Sattely E.S."/>
        </authorList>
    </citation>
    <scope>NUCLEOTIDE SEQUENCE [LARGE SCALE GENOMIC DNA]</scope>
    <source>
        <strain evidence="2">cv. JPN11</strain>
        <tissue evidence="1">Leaf</tissue>
    </source>
</reference>
<gene>
    <name evidence="1" type="ORF">OWV82_017199</name>
</gene>
<proteinExistence type="predicted"/>
<organism evidence="1 2">
    <name type="scientific">Melia azedarach</name>
    <name type="common">Chinaberry tree</name>
    <dbReference type="NCBI Taxonomy" id="155640"/>
    <lineage>
        <taxon>Eukaryota</taxon>
        <taxon>Viridiplantae</taxon>
        <taxon>Streptophyta</taxon>
        <taxon>Embryophyta</taxon>
        <taxon>Tracheophyta</taxon>
        <taxon>Spermatophyta</taxon>
        <taxon>Magnoliopsida</taxon>
        <taxon>eudicotyledons</taxon>
        <taxon>Gunneridae</taxon>
        <taxon>Pentapetalae</taxon>
        <taxon>rosids</taxon>
        <taxon>malvids</taxon>
        <taxon>Sapindales</taxon>
        <taxon>Meliaceae</taxon>
        <taxon>Melia</taxon>
    </lineage>
</organism>
<sequence length="68" mass="8123">MYIRVVRQLLEKRHVADKYGRGSCRWFMTGSGQRLRELVTTKQDCDLPSLYYVYKLNVPCLHLPNIEY</sequence>
<protein>
    <submittedName>
        <fullName evidence="1">Uncharacterized protein</fullName>
    </submittedName>
</protein>
<dbReference type="Proteomes" id="UP001164539">
    <property type="component" value="Chromosome 9"/>
</dbReference>